<dbReference type="EMBL" id="GBRH01191691">
    <property type="protein sequence ID" value="JAE06205.1"/>
    <property type="molecule type" value="Transcribed_RNA"/>
</dbReference>
<dbReference type="AlphaFoldDB" id="A0A0A9EZM4"/>
<accession>A0A0A9EZM4</accession>
<evidence type="ECO:0000313" key="1">
    <source>
        <dbReference type="EMBL" id="JAE06205.1"/>
    </source>
</evidence>
<reference evidence="1" key="2">
    <citation type="journal article" date="2015" name="Data Brief">
        <title>Shoot transcriptome of the giant reed, Arundo donax.</title>
        <authorList>
            <person name="Barrero R.A."/>
            <person name="Guerrero F.D."/>
            <person name="Moolhuijzen P."/>
            <person name="Goolsby J.A."/>
            <person name="Tidwell J."/>
            <person name="Bellgard S.E."/>
            <person name="Bellgard M.I."/>
        </authorList>
    </citation>
    <scope>NUCLEOTIDE SEQUENCE</scope>
    <source>
        <tissue evidence="1">Shoot tissue taken approximately 20 cm above the soil surface</tissue>
    </source>
</reference>
<proteinExistence type="predicted"/>
<protein>
    <submittedName>
        <fullName evidence="1">Uncharacterized protein</fullName>
    </submittedName>
</protein>
<sequence length="30" mass="3372">MKNIKGLFVWAGAFGLLAEKLLFRLLAFGF</sequence>
<name>A0A0A9EZM4_ARUDO</name>
<reference evidence="1" key="1">
    <citation type="submission" date="2014-09" db="EMBL/GenBank/DDBJ databases">
        <authorList>
            <person name="Magalhaes I.L.F."/>
            <person name="Oliveira U."/>
            <person name="Santos F.R."/>
            <person name="Vidigal T.H.D.A."/>
            <person name="Brescovit A.D."/>
            <person name="Santos A.J."/>
        </authorList>
    </citation>
    <scope>NUCLEOTIDE SEQUENCE</scope>
    <source>
        <tissue evidence="1">Shoot tissue taken approximately 20 cm above the soil surface</tissue>
    </source>
</reference>
<organism evidence="1">
    <name type="scientific">Arundo donax</name>
    <name type="common">Giant reed</name>
    <name type="synonym">Donax arundinaceus</name>
    <dbReference type="NCBI Taxonomy" id="35708"/>
    <lineage>
        <taxon>Eukaryota</taxon>
        <taxon>Viridiplantae</taxon>
        <taxon>Streptophyta</taxon>
        <taxon>Embryophyta</taxon>
        <taxon>Tracheophyta</taxon>
        <taxon>Spermatophyta</taxon>
        <taxon>Magnoliopsida</taxon>
        <taxon>Liliopsida</taxon>
        <taxon>Poales</taxon>
        <taxon>Poaceae</taxon>
        <taxon>PACMAD clade</taxon>
        <taxon>Arundinoideae</taxon>
        <taxon>Arundineae</taxon>
        <taxon>Arundo</taxon>
    </lineage>
</organism>